<feature type="transmembrane region" description="Helical" evidence="9">
    <location>
        <begin position="20"/>
        <end position="46"/>
    </location>
</feature>
<gene>
    <name evidence="10" type="ORF">MOMUL_01350</name>
</gene>
<evidence type="ECO:0000256" key="7">
    <source>
        <dbReference type="ARBA" id="ARBA00023136"/>
    </source>
</evidence>
<dbReference type="EMBL" id="LTBC01000001">
    <property type="protein sequence ID" value="KYH33434.1"/>
    <property type="molecule type" value="Genomic_DNA"/>
</dbReference>
<evidence type="ECO:0000256" key="1">
    <source>
        <dbReference type="ARBA" id="ARBA00004429"/>
    </source>
</evidence>
<dbReference type="PATRIC" id="fig|1122241.3.peg.149"/>
<dbReference type="PANTHER" id="PTHR30574">
    <property type="entry name" value="INNER MEMBRANE PROTEIN YEDE"/>
    <property type="match status" value="1"/>
</dbReference>
<dbReference type="GO" id="GO:0005886">
    <property type="term" value="C:plasma membrane"/>
    <property type="evidence" value="ECO:0007669"/>
    <property type="project" value="UniProtKB-SubCell"/>
</dbReference>
<evidence type="ECO:0000256" key="9">
    <source>
        <dbReference type="SAM" id="Phobius"/>
    </source>
</evidence>
<sequence length="140" mass="15092">MSRYQEEVLKLKNALLKDPFPYWLGGIFLGVLNIAHFATFGAPWGITTAFANWGAWIGQALGLHPEKWAFYQSEANAKMLAGGFLNDGGSILDVGIILGALLATLLASQFRIKKIKNYKQVVGAVAGGLLMGYGARIAYG</sequence>
<evidence type="ECO:0000313" key="11">
    <source>
        <dbReference type="Proteomes" id="UP000075670"/>
    </source>
</evidence>
<keyword evidence="2" id="KW-0813">Transport</keyword>
<dbReference type="PANTHER" id="PTHR30574:SF1">
    <property type="entry name" value="SULPHUR TRANSPORT DOMAIN-CONTAINING PROTEIN"/>
    <property type="match status" value="1"/>
</dbReference>
<keyword evidence="4" id="KW-0997">Cell inner membrane</keyword>
<dbReference type="Proteomes" id="UP000075670">
    <property type="component" value="Unassembled WGS sequence"/>
</dbReference>
<comment type="subcellular location">
    <subcellularLocation>
        <location evidence="1">Cell inner membrane</location>
        <topology evidence="1">Multi-pass membrane protein</topology>
    </subcellularLocation>
</comment>
<keyword evidence="7 9" id="KW-0472">Membrane</keyword>
<dbReference type="AlphaFoldDB" id="A0A151B0L1"/>
<evidence type="ECO:0000313" key="10">
    <source>
        <dbReference type="EMBL" id="KYH33434.1"/>
    </source>
</evidence>
<dbReference type="Pfam" id="PF04143">
    <property type="entry name" value="Sulf_transp"/>
    <property type="match status" value="1"/>
</dbReference>
<evidence type="ECO:0000256" key="5">
    <source>
        <dbReference type="ARBA" id="ARBA00022692"/>
    </source>
</evidence>
<evidence type="ECO:0000256" key="2">
    <source>
        <dbReference type="ARBA" id="ARBA00022448"/>
    </source>
</evidence>
<keyword evidence="11" id="KW-1185">Reference proteome</keyword>
<keyword evidence="3" id="KW-1003">Cell membrane</keyword>
<evidence type="ECO:0000256" key="4">
    <source>
        <dbReference type="ARBA" id="ARBA00022519"/>
    </source>
</evidence>
<name>A0A151B0L1_9FIRM</name>
<protein>
    <submittedName>
        <fullName evidence="10">Putative inner membrane protein</fullName>
    </submittedName>
</protein>
<comment type="caution">
    <text evidence="10">The sequence shown here is derived from an EMBL/GenBank/DDBJ whole genome shotgun (WGS) entry which is preliminary data.</text>
</comment>
<comment type="similarity">
    <text evidence="8">Belongs to the TsuA/YedE (TC 9.B.102) family.</text>
</comment>
<keyword evidence="5 9" id="KW-0812">Transmembrane</keyword>
<evidence type="ECO:0000256" key="8">
    <source>
        <dbReference type="ARBA" id="ARBA00035655"/>
    </source>
</evidence>
<feature type="transmembrane region" description="Helical" evidence="9">
    <location>
        <begin position="120"/>
        <end position="139"/>
    </location>
</feature>
<reference evidence="10 11" key="1">
    <citation type="submission" date="2016-02" db="EMBL/GenBank/DDBJ databases">
        <title>Genome sequence of Moorella mulderi DSM 14980.</title>
        <authorList>
            <person name="Poehlein A."/>
            <person name="Daniel R."/>
        </authorList>
    </citation>
    <scope>NUCLEOTIDE SEQUENCE [LARGE SCALE GENOMIC DNA]</scope>
    <source>
        <strain evidence="10 11">DSM 14980</strain>
    </source>
</reference>
<evidence type="ECO:0000256" key="3">
    <source>
        <dbReference type="ARBA" id="ARBA00022475"/>
    </source>
</evidence>
<proteinExistence type="inferred from homology"/>
<dbReference type="InterPro" id="IPR007272">
    <property type="entry name" value="Sulf_transp_TsuA/YedE"/>
</dbReference>
<evidence type="ECO:0000256" key="6">
    <source>
        <dbReference type="ARBA" id="ARBA00022989"/>
    </source>
</evidence>
<keyword evidence="6 9" id="KW-1133">Transmembrane helix</keyword>
<organism evidence="10 11">
    <name type="scientific">Moorella mulderi DSM 14980</name>
    <dbReference type="NCBI Taxonomy" id="1122241"/>
    <lineage>
        <taxon>Bacteria</taxon>
        <taxon>Bacillati</taxon>
        <taxon>Bacillota</taxon>
        <taxon>Clostridia</taxon>
        <taxon>Neomoorellales</taxon>
        <taxon>Neomoorellaceae</taxon>
        <taxon>Neomoorella</taxon>
    </lineage>
</organism>
<feature type="transmembrane region" description="Helical" evidence="9">
    <location>
        <begin position="88"/>
        <end position="108"/>
    </location>
</feature>
<accession>A0A151B0L1</accession>